<accession>A0A8J5KQU8</accession>
<comment type="caution">
    <text evidence="7">The sequence shown here is derived from an EMBL/GenBank/DDBJ whole genome shotgun (WGS) entry which is preliminary data.</text>
</comment>
<dbReference type="EMBL" id="JACMSC010000014">
    <property type="protein sequence ID" value="KAG6488417.1"/>
    <property type="molecule type" value="Genomic_DNA"/>
</dbReference>
<evidence type="ECO:0000256" key="2">
    <source>
        <dbReference type="ARBA" id="ARBA00022771"/>
    </source>
</evidence>
<dbReference type="PANTHER" id="PTHR47481:SF36">
    <property type="entry name" value="CCHC-TYPE DOMAIN-CONTAINING PROTEIN"/>
    <property type="match status" value="1"/>
</dbReference>
<dbReference type="InterPro" id="IPR025314">
    <property type="entry name" value="DUF4219"/>
</dbReference>
<dbReference type="InterPro" id="IPR001841">
    <property type="entry name" value="Znf_RING"/>
</dbReference>
<protein>
    <recommendedName>
        <fullName evidence="6">RING-type domain-containing protein</fullName>
    </recommendedName>
</protein>
<dbReference type="PANTHER" id="PTHR47481">
    <property type="match status" value="1"/>
</dbReference>
<feature type="region of interest" description="Disordered" evidence="5">
    <location>
        <begin position="141"/>
        <end position="180"/>
    </location>
</feature>
<evidence type="ECO:0000313" key="8">
    <source>
        <dbReference type="Proteomes" id="UP000734854"/>
    </source>
</evidence>
<name>A0A8J5KQU8_ZINOF</name>
<dbReference type="Gene3D" id="3.30.40.10">
    <property type="entry name" value="Zinc/RING finger domain, C3HC4 (zinc finger)"/>
    <property type="match status" value="1"/>
</dbReference>
<feature type="region of interest" description="Disordered" evidence="5">
    <location>
        <begin position="766"/>
        <end position="788"/>
    </location>
</feature>
<feature type="compositionally biased region" description="Acidic residues" evidence="5">
    <location>
        <begin position="766"/>
        <end position="777"/>
    </location>
</feature>
<dbReference type="PROSITE" id="PS50089">
    <property type="entry name" value="ZF_RING_2"/>
    <property type="match status" value="1"/>
</dbReference>
<dbReference type="InterPro" id="IPR054722">
    <property type="entry name" value="PolX-like_BBD"/>
</dbReference>
<feature type="domain" description="RING-type" evidence="6">
    <location>
        <begin position="807"/>
        <end position="848"/>
    </location>
</feature>
<evidence type="ECO:0000256" key="4">
    <source>
        <dbReference type="PROSITE-ProRule" id="PRU00175"/>
    </source>
</evidence>
<evidence type="ECO:0000256" key="3">
    <source>
        <dbReference type="ARBA" id="ARBA00022833"/>
    </source>
</evidence>
<dbReference type="SMART" id="SM00744">
    <property type="entry name" value="RINGv"/>
    <property type="match status" value="1"/>
</dbReference>
<dbReference type="InterPro" id="IPR013083">
    <property type="entry name" value="Znf_RING/FYVE/PHD"/>
</dbReference>
<evidence type="ECO:0000313" key="7">
    <source>
        <dbReference type="EMBL" id="KAG6488417.1"/>
    </source>
</evidence>
<evidence type="ECO:0000256" key="5">
    <source>
        <dbReference type="SAM" id="MobiDB-lite"/>
    </source>
</evidence>
<dbReference type="Pfam" id="PF22936">
    <property type="entry name" value="Pol_BBD"/>
    <property type="match status" value="1"/>
</dbReference>
<keyword evidence="8" id="KW-1185">Reference proteome</keyword>
<dbReference type="Pfam" id="PF13961">
    <property type="entry name" value="DUF4219"/>
    <property type="match status" value="1"/>
</dbReference>
<dbReference type="InterPro" id="IPR011016">
    <property type="entry name" value="Znf_RING-CH"/>
</dbReference>
<feature type="region of interest" description="Disordered" evidence="5">
    <location>
        <begin position="353"/>
        <end position="413"/>
    </location>
</feature>
<evidence type="ECO:0000256" key="1">
    <source>
        <dbReference type="ARBA" id="ARBA00022723"/>
    </source>
</evidence>
<reference evidence="7 8" key="1">
    <citation type="submission" date="2020-08" db="EMBL/GenBank/DDBJ databases">
        <title>Plant Genome Project.</title>
        <authorList>
            <person name="Zhang R.-G."/>
        </authorList>
    </citation>
    <scope>NUCLEOTIDE SEQUENCE [LARGE SCALE GENOMIC DNA]</scope>
    <source>
        <tissue evidence="7">Rhizome</tissue>
    </source>
</reference>
<dbReference type="SUPFAM" id="SSF57850">
    <property type="entry name" value="RING/U-box"/>
    <property type="match status" value="1"/>
</dbReference>
<dbReference type="Proteomes" id="UP000734854">
    <property type="component" value="Unassembled WGS sequence"/>
</dbReference>
<sequence length="859" mass="95435">MGDLQVVGGIKKLNNKNYNTWATCMESYLQGHDLWEVVGGSEATQPAEDANDILRKWKIKAGKAMFALKITIEEEMLEHIRDAKTPKEVWDIFATLFSKKNDTRLQLLENELLSIAQCQEAMAKQMGGLSLKDEEEALYTNKNKGNFKRHTGGSKKDGDKGKNYHGNGGSRPGGASKNYGDRKKFSGECYTWQKIVGPRKGLMATEEKNLALTTTPEQIDYKNDWIVDSGCSNHMTGDKEKLQNLSQYKGARMVVTADNSKLPIAHVGKTVITPRYNSNQVPLQDVYHVPGMKKNLLSVAQLTSSGHYVLFGPENVKVYRNLKISETPTMEGQRLESLYVMSAESAYIDKIRKSSDESGGPNDNDAEQRVAQSPWQTGIYQHPNEEERPNEVEELTPQSQLRRSTRTRRPNPKYANAAIVEEAVEPETFEKASQSSEWMTAMKQEIDRTQKGIFLCQQKYSKDLLKRIVSDPQKKGVAGVQLHGAVGIVAFASSALEVLCDLTHQVPERQLSDQPHRAILVLLDLSLNTTVLGKKRCGFFTSLVAGSDFLGALPLVDFAPSASSETPLCICRRIASQSFPPSLFFSFFMDPLAWPWSINAGSAAPPTVIPGWASVEAGGVILRMKGRVVVRPLEGDQDYMMPPQLIISHFRCRRNSSSDASTSEDSHFTFRQPYFHINSQPAAWREQITRMFFRVVANCVRLDDLEHLAQAFHLYTCLVAQRFPVTALVSMEFFSIVEIPFVTPSDSARDLRNMFSWETSDYLYGSDDDDDDDDDADGVQFGGGPGPASAAAVEALQMVTAGEGSSCPICLDDFEAMGQVLAMPCGHPFHEGCLMEWLKRSNSCPFCRFSLPAAAAAEE</sequence>
<organism evidence="7 8">
    <name type="scientific">Zingiber officinale</name>
    <name type="common">Ginger</name>
    <name type="synonym">Amomum zingiber</name>
    <dbReference type="NCBI Taxonomy" id="94328"/>
    <lineage>
        <taxon>Eukaryota</taxon>
        <taxon>Viridiplantae</taxon>
        <taxon>Streptophyta</taxon>
        <taxon>Embryophyta</taxon>
        <taxon>Tracheophyta</taxon>
        <taxon>Spermatophyta</taxon>
        <taxon>Magnoliopsida</taxon>
        <taxon>Liliopsida</taxon>
        <taxon>Zingiberales</taxon>
        <taxon>Zingiberaceae</taxon>
        <taxon>Zingiber</taxon>
    </lineage>
</organism>
<evidence type="ECO:0000259" key="6">
    <source>
        <dbReference type="PROSITE" id="PS50089"/>
    </source>
</evidence>
<dbReference type="Pfam" id="PF13639">
    <property type="entry name" value="zf-RING_2"/>
    <property type="match status" value="1"/>
</dbReference>
<dbReference type="AlphaFoldDB" id="A0A8J5KQU8"/>
<keyword evidence="3" id="KW-0862">Zinc</keyword>
<keyword evidence="1" id="KW-0479">Metal-binding</keyword>
<proteinExistence type="predicted"/>
<dbReference type="GO" id="GO:0008270">
    <property type="term" value="F:zinc ion binding"/>
    <property type="evidence" value="ECO:0007669"/>
    <property type="project" value="UniProtKB-KW"/>
</dbReference>
<keyword evidence="2 4" id="KW-0863">Zinc-finger</keyword>
<feature type="compositionally biased region" description="Polar residues" evidence="5">
    <location>
        <begin position="370"/>
        <end position="379"/>
    </location>
</feature>
<gene>
    <name evidence="7" type="ORF">ZIOFF_049660</name>
</gene>
<dbReference type="SMART" id="SM00184">
    <property type="entry name" value="RING"/>
    <property type="match status" value="1"/>
</dbReference>